<keyword evidence="2" id="KW-0812">Transmembrane</keyword>
<feature type="region of interest" description="Disordered" evidence="1">
    <location>
        <begin position="624"/>
        <end position="646"/>
    </location>
</feature>
<feature type="transmembrane region" description="Helical" evidence="2">
    <location>
        <begin position="274"/>
        <end position="297"/>
    </location>
</feature>
<protein>
    <submittedName>
        <fullName evidence="3">Monocarboxylate transporter 10</fullName>
    </submittedName>
</protein>
<feature type="transmembrane region" description="Helical" evidence="2">
    <location>
        <begin position="304"/>
        <end position="326"/>
    </location>
</feature>
<sequence length="646" mass="71609">MKNNKIIHGSSSSSSLPMVSDNDLGGETANSNDNEFIDKKSFQIYKDIINHHRDNKNDDECRCNFKSSSIKYSSLVPPSTTEDKFFSPQLSSTQSETFCQIHKHLCDGSILPVVISSSSTMVDRYSNTKSESFSPFSESIWKVMHLISVVLSSATINGIVFGVVNNFGVFYAYLTEMYQNDNESLSDFAISSPSNQNDSVIKTSFANQTSSDALTQSLIAGVGSLNVGLIFFCSIFASVLCDHYGIRTVCFIGGVLSTIGMYASSISLNLLYLYITYGLVLGIGASLVYGPSLAILGHYFTKRLGLVNGLVTGGSSAFSIVMPILLRWLVDRFGIQTTFKYLSVLMIALILCSLSFKERIKRPLKQNNSAKKNLADMFFYDALWKNNLYLNWVVSIPMGLFGYFVPFCHLVKHARDIDSSYQGEVLVMCIGITSMIGRLITGPFADFSHVNRICLQQIAFASIGCLTMLLPFVTDFSLLMICCGLGLFDGCFISLLGPIAFDLVGPEYANQAIGLLLCFCSLPLTTGPPIAAYFYGIFNNYKLAFCLAGIPPIVASLLMFNIIRMQRIQRRRTSTVKLGIEEPRSILYENEINFKNDMVTSNKQSFLNGEKLHLLINGSHDNDSYQHHSSVIDNRTTPEEKYSINQ</sequence>
<dbReference type="Pfam" id="PF07690">
    <property type="entry name" value="MFS_1"/>
    <property type="match status" value="1"/>
</dbReference>
<organism evidence="3">
    <name type="scientific">Sarcoptes scabiei</name>
    <name type="common">Itch mite</name>
    <name type="synonym">Acarus scabiei</name>
    <dbReference type="NCBI Taxonomy" id="52283"/>
    <lineage>
        <taxon>Eukaryota</taxon>
        <taxon>Metazoa</taxon>
        <taxon>Ecdysozoa</taxon>
        <taxon>Arthropoda</taxon>
        <taxon>Chelicerata</taxon>
        <taxon>Arachnida</taxon>
        <taxon>Acari</taxon>
        <taxon>Acariformes</taxon>
        <taxon>Sarcoptiformes</taxon>
        <taxon>Astigmata</taxon>
        <taxon>Psoroptidia</taxon>
        <taxon>Sarcoptoidea</taxon>
        <taxon>Sarcoptidae</taxon>
        <taxon>Sarcoptinae</taxon>
        <taxon>Sarcoptes</taxon>
    </lineage>
</organism>
<evidence type="ECO:0000313" key="5">
    <source>
        <dbReference type="Proteomes" id="UP000070412"/>
    </source>
</evidence>
<feature type="transmembrane region" description="Helical" evidence="2">
    <location>
        <begin position="513"/>
        <end position="535"/>
    </location>
</feature>
<evidence type="ECO:0000256" key="2">
    <source>
        <dbReference type="SAM" id="Phobius"/>
    </source>
</evidence>
<feature type="transmembrane region" description="Helical" evidence="2">
    <location>
        <begin position="478"/>
        <end position="501"/>
    </location>
</feature>
<keyword evidence="2" id="KW-0472">Membrane</keyword>
<proteinExistence type="predicted"/>
<reference evidence="4" key="3">
    <citation type="submission" date="2022-06" db="UniProtKB">
        <authorList>
            <consortium name="EnsemblMetazoa"/>
        </authorList>
    </citation>
    <scope>IDENTIFICATION</scope>
</reference>
<dbReference type="GO" id="GO:0022857">
    <property type="term" value="F:transmembrane transporter activity"/>
    <property type="evidence" value="ECO:0007669"/>
    <property type="project" value="InterPro"/>
</dbReference>
<dbReference type="OrthoDB" id="6499973at2759"/>
<dbReference type="EnsemblMetazoa" id="SSS_6434s_mrna">
    <property type="protein sequence ID" value="KAF7489621.1"/>
    <property type="gene ID" value="SSS_6434"/>
</dbReference>
<feature type="transmembrane region" description="Helical" evidence="2">
    <location>
        <begin position="248"/>
        <end position="268"/>
    </location>
</feature>
<reference evidence="3" key="2">
    <citation type="submission" date="2020-01" db="EMBL/GenBank/DDBJ databases">
        <authorList>
            <person name="Korhonen P.K.K."/>
            <person name="Guangxu M.G."/>
            <person name="Wang T.W."/>
            <person name="Stroehlein A.J.S."/>
            <person name="Young N.D."/>
            <person name="Ang C.-S.A."/>
            <person name="Fernando D.W.F."/>
            <person name="Lu H.L."/>
            <person name="Taylor S.T."/>
            <person name="Ehtesham M.E.M."/>
            <person name="Najaraj S.H.N."/>
            <person name="Harsha G.H.G."/>
            <person name="Madugundu A.M."/>
            <person name="Renuse S.R."/>
            <person name="Holt D.H."/>
            <person name="Pandey A.P."/>
            <person name="Papenfuss A.P."/>
            <person name="Gasser R.B.G."/>
            <person name="Fischer K.F."/>
        </authorList>
    </citation>
    <scope>NUCLEOTIDE SEQUENCE</scope>
    <source>
        <strain evidence="3">SSS_KF_BRIS2020</strain>
    </source>
</reference>
<dbReference type="SUPFAM" id="SSF103473">
    <property type="entry name" value="MFS general substrate transporter"/>
    <property type="match status" value="1"/>
</dbReference>
<feature type="region of interest" description="Disordered" evidence="1">
    <location>
        <begin position="1"/>
        <end position="32"/>
    </location>
</feature>
<feature type="compositionally biased region" description="Basic and acidic residues" evidence="1">
    <location>
        <begin position="636"/>
        <end position="646"/>
    </location>
</feature>
<keyword evidence="2" id="KW-1133">Transmembrane helix</keyword>
<evidence type="ECO:0000313" key="4">
    <source>
        <dbReference type="EnsemblMetazoa" id="KAF7489621.1"/>
    </source>
</evidence>
<dbReference type="InterPro" id="IPR011701">
    <property type="entry name" value="MFS"/>
</dbReference>
<accession>A0A834R6K8</accession>
<keyword evidence="5" id="KW-1185">Reference proteome</keyword>
<dbReference type="Proteomes" id="UP000070412">
    <property type="component" value="Unassembled WGS sequence"/>
</dbReference>
<name>A0A834R6K8_SARSC</name>
<reference evidence="5" key="1">
    <citation type="journal article" date="2020" name="PLoS Negl. Trop. Dis.">
        <title>High-quality nuclear genome for Sarcoptes scabiei-A critical resource for a neglected parasite.</title>
        <authorList>
            <person name="Korhonen P.K."/>
            <person name="Gasser R.B."/>
            <person name="Ma G."/>
            <person name="Wang T."/>
            <person name="Stroehlein A.J."/>
            <person name="Young N.D."/>
            <person name="Ang C.S."/>
            <person name="Fernando D.D."/>
            <person name="Lu H.C."/>
            <person name="Taylor S."/>
            <person name="Reynolds S.L."/>
            <person name="Mofiz E."/>
            <person name="Najaraj S.H."/>
            <person name="Gowda H."/>
            <person name="Madugundu A."/>
            <person name="Renuse S."/>
            <person name="Holt D."/>
            <person name="Pandey A."/>
            <person name="Papenfuss A.T."/>
            <person name="Fischer K."/>
        </authorList>
    </citation>
    <scope>NUCLEOTIDE SEQUENCE [LARGE SCALE GENOMIC DNA]</scope>
</reference>
<feature type="transmembrane region" description="Helical" evidence="2">
    <location>
        <begin position="146"/>
        <end position="174"/>
    </location>
</feature>
<dbReference type="PANTHER" id="PTHR11360:SF251">
    <property type="entry name" value="MAJOR FACILITATOR SUPERFAMILY (MFS) PROFILE DOMAIN-CONTAINING PROTEIN"/>
    <property type="match status" value="1"/>
</dbReference>
<feature type="transmembrane region" description="Helical" evidence="2">
    <location>
        <begin position="453"/>
        <end position="472"/>
    </location>
</feature>
<dbReference type="AlphaFoldDB" id="A0A834R6K8"/>
<dbReference type="PANTHER" id="PTHR11360">
    <property type="entry name" value="MONOCARBOXYLATE TRANSPORTER"/>
    <property type="match status" value="1"/>
</dbReference>
<feature type="transmembrane region" description="Helical" evidence="2">
    <location>
        <begin position="338"/>
        <end position="356"/>
    </location>
</feature>
<dbReference type="InterPro" id="IPR050327">
    <property type="entry name" value="Proton-linked_MCT"/>
</dbReference>
<feature type="transmembrane region" description="Helical" evidence="2">
    <location>
        <begin position="218"/>
        <end position="241"/>
    </location>
</feature>
<evidence type="ECO:0000256" key="1">
    <source>
        <dbReference type="SAM" id="MobiDB-lite"/>
    </source>
</evidence>
<feature type="transmembrane region" description="Helical" evidence="2">
    <location>
        <begin position="388"/>
        <end position="405"/>
    </location>
</feature>
<gene>
    <name evidence="3" type="ORF">SSS_6434</name>
</gene>
<dbReference type="Gene3D" id="1.20.1250.20">
    <property type="entry name" value="MFS general substrate transporter like domains"/>
    <property type="match status" value="1"/>
</dbReference>
<feature type="transmembrane region" description="Helical" evidence="2">
    <location>
        <begin position="425"/>
        <end position="441"/>
    </location>
</feature>
<feature type="transmembrane region" description="Helical" evidence="2">
    <location>
        <begin position="541"/>
        <end position="563"/>
    </location>
</feature>
<dbReference type="EMBL" id="WVUK01000064">
    <property type="protein sequence ID" value="KAF7489621.1"/>
    <property type="molecule type" value="Genomic_DNA"/>
</dbReference>
<evidence type="ECO:0000313" key="3">
    <source>
        <dbReference type="EMBL" id="KAF7489621.1"/>
    </source>
</evidence>
<dbReference type="InterPro" id="IPR036259">
    <property type="entry name" value="MFS_trans_sf"/>
</dbReference>